<dbReference type="SMR" id="A0A5L8QS83"/>
<keyword evidence="10" id="KW-1185">Reference proteome</keyword>
<accession>A0A5L8QS83</accession>
<dbReference type="GO" id="GO:0005737">
    <property type="term" value="C:cytoplasm"/>
    <property type="evidence" value="ECO:0007669"/>
    <property type="project" value="UniProtKB-SubCell"/>
</dbReference>
<dbReference type="Proteomes" id="UP000557842">
    <property type="component" value="Unassembled WGS sequence"/>
</dbReference>
<dbReference type="EC" id="2.1.1.177" evidence="5"/>
<evidence type="ECO:0000313" key="6">
    <source>
        <dbReference type="EMBL" id="EAI5407392.1"/>
    </source>
</evidence>
<dbReference type="GeneID" id="61064094"/>
<keyword evidence="3 5" id="KW-0949">S-adenosyl-L-methionine</keyword>
<dbReference type="Proteomes" id="UP000535509">
    <property type="component" value="Unassembled WGS sequence"/>
</dbReference>
<keyword evidence="5" id="KW-0963">Cytoplasm</keyword>
<evidence type="ECO:0000256" key="1">
    <source>
        <dbReference type="ARBA" id="ARBA00022603"/>
    </source>
</evidence>
<feature type="binding site" evidence="5">
    <location>
        <position position="98"/>
    </location>
    <ligand>
        <name>S-adenosyl-L-methionine</name>
        <dbReference type="ChEBI" id="CHEBI:59789"/>
    </ligand>
</feature>
<gene>
    <name evidence="5" type="primary">rlmH</name>
    <name evidence="8" type="ORF">AAH17_03880</name>
    <name evidence="9" type="ORF">AAH24_03340</name>
    <name evidence="6" type="ORF">BVH53_01535</name>
    <name evidence="7" type="ORF">CX802_04525</name>
</gene>
<dbReference type="Pfam" id="PF02590">
    <property type="entry name" value="SPOUT_MTase"/>
    <property type="match status" value="1"/>
</dbReference>
<sequence length="149" mass="17096">MQILVHCIQKKDDDFDNIKEYIKMSSKWADIKDINKFNSQIAKAQSASKEQAHKAYDLAYEHCLNGYCIGLDEKGYHLDSVEFADLLKNSSQISFFIGGAYGLSPQFKTKMNRLISLSKMTLAHKIAKLMLFEQIFRGLCINANHPYHK</sequence>
<protein>
    <recommendedName>
        <fullName evidence="5">Ribosomal RNA large subunit methyltransferase H</fullName>
        <ecNumber evidence="5">2.1.1.177</ecNumber>
    </recommendedName>
    <alternativeName>
        <fullName evidence="5">23S rRNA (pseudouridine1915-N3)-methyltransferase</fullName>
    </alternativeName>
    <alternativeName>
        <fullName evidence="5">23S rRNA m3Psi1915 methyltransferase</fullName>
    </alternativeName>
    <alternativeName>
        <fullName evidence="5">rRNA (pseudouridine-N3-)-methyltransferase RlmH</fullName>
    </alternativeName>
</protein>
<comment type="similarity">
    <text evidence="4 5">Belongs to the RNA methyltransferase RlmH family.</text>
</comment>
<proteinExistence type="inferred from homology"/>
<dbReference type="InterPro" id="IPR003742">
    <property type="entry name" value="RlmH-like"/>
</dbReference>
<evidence type="ECO:0000313" key="11">
    <source>
        <dbReference type="Proteomes" id="UP000557842"/>
    </source>
</evidence>
<feature type="binding site" evidence="5">
    <location>
        <position position="71"/>
    </location>
    <ligand>
        <name>S-adenosyl-L-methionine</name>
        <dbReference type="ChEBI" id="CHEBI:59789"/>
    </ligand>
</feature>
<dbReference type="Gene3D" id="3.40.1280.10">
    <property type="match status" value="1"/>
</dbReference>
<comment type="subcellular location">
    <subcellularLocation>
        <location evidence="5">Cytoplasm</location>
    </subcellularLocation>
</comment>
<evidence type="ECO:0000256" key="4">
    <source>
        <dbReference type="ARBA" id="ARBA00038303"/>
    </source>
</evidence>
<comment type="catalytic activity">
    <reaction evidence="5">
        <text>pseudouridine(1915) in 23S rRNA + S-adenosyl-L-methionine = N(3)-methylpseudouridine(1915) in 23S rRNA + S-adenosyl-L-homocysteine + H(+)</text>
        <dbReference type="Rhea" id="RHEA:42752"/>
        <dbReference type="Rhea" id="RHEA-COMP:10221"/>
        <dbReference type="Rhea" id="RHEA-COMP:10222"/>
        <dbReference type="ChEBI" id="CHEBI:15378"/>
        <dbReference type="ChEBI" id="CHEBI:57856"/>
        <dbReference type="ChEBI" id="CHEBI:59789"/>
        <dbReference type="ChEBI" id="CHEBI:65314"/>
        <dbReference type="ChEBI" id="CHEBI:74486"/>
        <dbReference type="EC" id="2.1.1.177"/>
    </reaction>
</comment>
<organism evidence="8">
    <name type="scientific">Campylobacter fetus</name>
    <dbReference type="NCBI Taxonomy" id="196"/>
    <lineage>
        <taxon>Bacteria</taxon>
        <taxon>Pseudomonadati</taxon>
        <taxon>Campylobacterota</taxon>
        <taxon>Epsilonproteobacteria</taxon>
        <taxon>Campylobacterales</taxon>
        <taxon>Campylobacteraceae</taxon>
        <taxon>Campylobacter</taxon>
    </lineage>
</organism>
<reference evidence="8 11" key="1">
    <citation type="submission" date="2018-05" db="EMBL/GenBank/DDBJ databases">
        <authorList>
            <consortium name="PulseNet: The National Subtyping Network for Foodborne Disease Surveillance"/>
            <person name="Tarr C.L."/>
            <person name="Trees E."/>
            <person name="Katz L.S."/>
            <person name="Carleton-Romer H.A."/>
            <person name="Stroika S."/>
            <person name="Kucerova Z."/>
            <person name="Roache K.F."/>
            <person name="Sabol A.L."/>
            <person name="Besser J."/>
            <person name="Gerner-Smidt P."/>
        </authorList>
    </citation>
    <scope>NUCLEOTIDE SEQUENCE</scope>
    <source>
        <strain evidence="8">2014D-0197</strain>
        <strain evidence="6 11">2016D-0221</strain>
        <strain evidence="9">D4313</strain>
        <strain evidence="7 10">PNUSAC001503</strain>
    </source>
</reference>
<name>A0A5L8QS83_CAMFE</name>
<dbReference type="PANTHER" id="PTHR33603">
    <property type="entry name" value="METHYLTRANSFERASE"/>
    <property type="match status" value="1"/>
</dbReference>
<feature type="binding site" evidence="5">
    <location>
        <begin position="117"/>
        <end position="122"/>
    </location>
    <ligand>
        <name>S-adenosyl-L-methionine</name>
        <dbReference type="ChEBI" id="CHEBI:59789"/>
    </ligand>
</feature>
<keyword evidence="1 5" id="KW-0489">Methyltransferase</keyword>
<dbReference type="CDD" id="cd18081">
    <property type="entry name" value="RlmH-like"/>
    <property type="match status" value="1"/>
</dbReference>
<dbReference type="RefSeq" id="WP_011731749.1">
    <property type="nucleotide sequence ID" value="NZ_AABUZP020000024.1"/>
</dbReference>
<evidence type="ECO:0000256" key="5">
    <source>
        <dbReference type="HAMAP-Rule" id="MF_00658"/>
    </source>
</evidence>
<comment type="subunit">
    <text evidence="5">Homodimer.</text>
</comment>
<dbReference type="PANTHER" id="PTHR33603:SF1">
    <property type="entry name" value="RIBOSOMAL RNA LARGE SUBUNIT METHYLTRANSFERASE H"/>
    <property type="match status" value="1"/>
</dbReference>
<keyword evidence="2 5" id="KW-0808">Transferase</keyword>
<comment type="function">
    <text evidence="5">Specifically methylates the pseudouridine at position 1915 (m3Psi1915) in 23S rRNA.</text>
</comment>
<evidence type="ECO:0000256" key="2">
    <source>
        <dbReference type="ARBA" id="ARBA00022679"/>
    </source>
</evidence>
<comment type="caution">
    <text evidence="8">The sequence shown here is derived from an EMBL/GenBank/DDBJ whole genome shotgun (WGS) entry which is preliminary data.</text>
</comment>
<evidence type="ECO:0000256" key="3">
    <source>
        <dbReference type="ARBA" id="ARBA00022691"/>
    </source>
</evidence>
<evidence type="ECO:0000313" key="9">
    <source>
        <dbReference type="EMBL" id="EAK0468405.1"/>
    </source>
</evidence>
<dbReference type="EMBL" id="AABTCC010000010">
    <property type="protein sequence ID" value="EAI8859110.1"/>
    <property type="molecule type" value="Genomic_DNA"/>
</dbReference>
<evidence type="ECO:0000313" key="7">
    <source>
        <dbReference type="EMBL" id="EAI8859110.1"/>
    </source>
</evidence>
<dbReference type="EMBL" id="AACCXM010000002">
    <property type="protein sequence ID" value="EAK0468405.1"/>
    <property type="molecule type" value="Genomic_DNA"/>
</dbReference>
<dbReference type="AlphaFoldDB" id="A0A5L8QS83"/>
<evidence type="ECO:0000313" key="10">
    <source>
        <dbReference type="Proteomes" id="UP000535509"/>
    </source>
</evidence>
<dbReference type="EMBL" id="AABQDW010000002">
    <property type="protein sequence ID" value="EAI5407392.1"/>
    <property type="molecule type" value="Genomic_DNA"/>
</dbReference>
<keyword evidence="5" id="KW-0698">rRNA processing</keyword>
<dbReference type="EMBL" id="AACCXK010000005">
    <property type="protein sequence ID" value="EAK0452793.1"/>
    <property type="molecule type" value="Genomic_DNA"/>
</dbReference>
<dbReference type="InterPro" id="IPR029028">
    <property type="entry name" value="Alpha/beta_knot_MTases"/>
</dbReference>
<evidence type="ECO:0000313" key="8">
    <source>
        <dbReference type="EMBL" id="EAK0452793.1"/>
    </source>
</evidence>
<dbReference type="OMA" id="KRFDCEL"/>
<dbReference type="InterPro" id="IPR029026">
    <property type="entry name" value="tRNA_m1G_MTases_N"/>
</dbReference>
<dbReference type="SUPFAM" id="SSF75217">
    <property type="entry name" value="alpha/beta knot"/>
    <property type="match status" value="1"/>
</dbReference>
<dbReference type="PIRSF" id="PIRSF004505">
    <property type="entry name" value="MT_bac"/>
    <property type="match status" value="1"/>
</dbReference>
<dbReference type="HAMAP" id="MF_00658">
    <property type="entry name" value="23SrRNA_methyltr_H"/>
    <property type="match status" value="1"/>
</dbReference>
<dbReference type="GO" id="GO:0070038">
    <property type="term" value="F:rRNA (pseudouridine-N3-)-methyltransferase activity"/>
    <property type="evidence" value="ECO:0007669"/>
    <property type="project" value="UniProtKB-UniRule"/>
</dbReference>